<evidence type="ECO:0000259" key="3">
    <source>
        <dbReference type="Pfam" id="PF17177"/>
    </source>
</evidence>
<feature type="repeat" description="PPR" evidence="2">
    <location>
        <begin position="191"/>
        <end position="225"/>
    </location>
</feature>
<evidence type="ECO:0000313" key="4">
    <source>
        <dbReference type="EMBL" id="MBY10819.1"/>
    </source>
</evidence>
<dbReference type="GO" id="GO:0005634">
    <property type="term" value="C:nucleus"/>
    <property type="evidence" value="ECO:0007669"/>
    <property type="project" value="TreeGrafter"/>
</dbReference>
<dbReference type="Pfam" id="PF13812">
    <property type="entry name" value="PPR_3"/>
    <property type="match status" value="2"/>
</dbReference>
<proteinExistence type="predicted"/>
<dbReference type="GO" id="GO:0005739">
    <property type="term" value="C:mitochondrion"/>
    <property type="evidence" value="ECO:0007669"/>
    <property type="project" value="TreeGrafter"/>
</dbReference>
<dbReference type="GO" id="GO:0070129">
    <property type="term" value="P:regulation of mitochondrial translation"/>
    <property type="evidence" value="ECO:0007669"/>
    <property type="project" value="TreeGrafter"/>
</dbReference>
<dbReference type="InterPro" id="IPR033490">
    <property type="entry name" value="LRP130"/>
</dbReference>
<dbReference type="PANTHER" id="PTHR46669:SF1">
    <property type="entry name" value="LEUCINE-RICH PPR MOTIF-CONTAINING PROTEIN, MITOCHONDRIAL"/>
    <property type="match status" value="1"/>
</dbReference>
<dbReference type="GO" id="GO:0003730">
    <property type="term" value="F:mRNA 3'-UTR binding"/>
    <property type="evidence" value="ECO:0007669"/>
    <property type="project" value="TreeGrafter"/>
</dbReference>
<feature type="repeat" description="PPR" evidence="2">
    <location>
        <begin position="226"/>
        <end position="260"/>
    </location>
</feature>
<dbReference type="InterPro" id="IPR033443">
    <property type="entry name" value="PROP1-like_PPR_dom"/>
</dbReference>
<protein>
    <submittedName>
        <fullName evidence="4">Putative bicoid mrna stability factor</fullName>
    </submittedName>
</protein>
<dbReference type="InterPro" id="IPR002885">
    <property type="entry name" value="PPR_rpt"/>
</dbReference>
<organism evidence="4">
    <name type="scientific">Ornithodoros turicata</name>
    <dbReference type="NCBI Taxonomy" id="34597"/>
    <lineage>
        <taxon>Eukaryota</taxon>
        <taxon>Metazoa</taxon>
        <taxon>Ecdysozoa</taxon>
        <taxon>Arthropoda</taxon>
        <taxon>Chelicerata</taxon>
        <taxon>Arachnida</taxon>
        <taxon>Acari</taxon>
        <taxon>Parasitiformes</taxon>
        <taxon>Ixodida</taxon>
        <taxon>Ixodoidea</taxon>
        <taxon>Argasidae</taxon>
        <taxon>Ornithodorinae</taxon>
        <taxon>Ornithodoros</taxon>
    </lineage>
</organism>
<dbReference type="EMBL" id="GGLE01006693">
    <property type="protein sequence ID" value="MBY10819.1"/>
    <property type="molecule type" value="Transcribed_RNA"/>
</dbReference>
<reference evidence="4" key="1">
    <citation type="submission" date="2018-03" db="EMBL/GenBank/DDBJ databases">
        <title>The relapsing fever spirochete Borrelia turicatae persists in the highly oxidative environment of its soft-bodied tick vector.</title>
        <authorList>
            <person name="Bourret T.J."/>
            <person name="Boyle W.K."/>
            <person name="Valenzuela J.G."/>
            <person name="Oliveira F."/>
            <person name="Lopez J.E."/>
        </authorList>
    </citation>
    <scope>NUCLEOTIDE SEQUENCE</scope>
    <source>
        <strain evidence="4">Kansas strain/isolate</strain>
        <tissue evidence="4">Salivary glands</tissue>
    </source>
</reference>
<sequence length="1349" mass="151762">MASLLRSSRYFFNVANCVRAFSISAERLPHRLCGLSKHNTSLKAFANTRWMASTASAASTKPVAVSDSEVQSRLHAMDRSLYRIDTEVRRSGRISRKDVDELLSEVEQLGAVTPSQGLLLIRSCGSFLREESATERNKLADTVWEVLQKFGCQKDVSHYNALLQVYLENERRFSPTEFLSNMEQVAGIQPNRVTYQRLIHAYCQEGDIAGASKILEYMKDKELPINEKVFNSLITGHARANDMENAKNILDVMRNAQLEPTAETYCALMEGYAKQGNVEAIKQVLQETEQQGVGLLDHHYLSLVQALACAGHQEHVPVVLNKVRRLSGYTQDCINACLELLAQGQDEVAYKVFLTLTPSQNRQHGNFFLVQLVRCNLPSEKILYYCKELQEHNPRALLKSTEASLQQGKTELAMSLLKELRNQGIPLRPHYFNPLIVRKKSNEAEVYNVMKEMIALGVTPNYDILLEFVFPILNTDDPTAVVDKHKELGMTVGSVVNPLLHFYLSNADPVRALKLVESHPVNLVAPLIVPSLVYCFKETRDARTMARILNVVEESPEATTASKRVDWGGRFLMDCSSGPDGISVLSQLIPELAANSIQVSASTAETIRSKHGNKLSSSVLDMLDKISSEVLADEVVSSFTPIPSQNEMTIEDLEAHLVELKSKGMNTRGALRRLLLLHCRYRNLDRALELAEQLARDGGGFTGVMHAQLMDLYVSHGDLDKALEHYKLVGQVEESFRLDDHKVLNLATLMISSGKWQDAKTLLEDHFEKHGVKEAPDTLQRNVFRLLNAAASQHQQWPEGAEVTRTFFDLVVLKCGYSPTSALVLGPLVRVHLLRDDLPSALATFESCVKQYKHTPLKKELSKQLIEKADHEGLQKVVDLSIEAHGEMNTLYDLATYFLECGQVRQAQKILETPGLRAKHQRLDLICEGFLTRDMVTELEHLVHITKDLFDIDRDAMYFYLLKAYAKTGDADKALEVWTKMQEENVQPSARTLRFLGNLLQQHGHTTLPFIMPEEEEAVQVPVPTGRRSRTPFTSRLAVNVDKALEEKQKFEERGESLSVGDVSHLIDTLVKNDRIKEAARLMEEMLQGGQNPYRSVLSLLLRRLASLGDVETLSTLTPLLSVQLCRQHSVSNLLCNAYTNSGRAGDLLTQIEENMGYWKERFPVGGVLGMLRDQPEMEDRVHSLAEKYATQEECLEPMNTMWMHKMICGRFEEADKILKDYPKMEERLMYASVLKYSRSADNEAVARHLAQSVGRSQAASPSSKALVYGNLVEFLVSKGRAEEALQTFEKAQAECGLQVDNWKLSTLTQLQTGLRASGKVLPFLLPKRTVTQKANEAEEDSLDEERQR</sequence>
<evidence type="ECO:0000256" key="1">
    <source>
        <dbReference type="ARBA" id="ARBA00022737"/>
    </source>
</evidence>
<dbReference type="PANTHER" id="PTHR46669">
    <property type="entry name" value="LEUCINE-RICH PPR MOTIF-CONTAINING PROTEIN, MITOCHONDRIAL"/>
    <property type="match status" value="1"/>
</dbReference>
<dbReference type="Gene3D" id="1.25.40.10">
    <property type="entry name" value="Tetratricopeptide repeat domain"/>
    <property type="match status" value="5"/>
</dbReference>
<evidence type="ECO:0000256" key="2">
    <source>
        <dbReference type="PROSITE-ProRule" id="PRU00708"/>
    </source>
</evidence>
<accession>A0A2R5LMV3</accession>
<dbReference type="Pfam" id="PF01535">
    <property type="entry name" value="PPR"/>
    <property type="match status" value="1"/>
</dbReference>
<dbReference type="SUPFAM" id="SSF48452">
    <property type="entry name" value="TPR-like"/>
    <property type="match status" value="1"/>
</dbReference>
<keyword evidence="1" id="KW-0677">Repeat</keyword>
<dbReference type="InterPro" id="IPR011990">
    <property type="entry name" value="TPR-like_helical_dom_sf"/>
</dbReference>
<feature type="repeat" description="PPR" evidence="2">
    <location>
        <begin position="954"/>
        <end position="988"/>
    </location>
</feature>
<dbReference type="PROSITE" id="PS51375">
    <property type="entry name" value="PPR"/>
    <property type="match status" value="4"/>
</dbReference>
<feature type="repeat" description="PPR" evidence="2">
    <location>
        <begin position="261"/>
        <end position="295"/>
    </location>
</feature>
<dbReference type="NCBIfam" id="TIGR00756">
    <property type="entry name" value="PPR"/>
    <property type="match status" value="4"/>
</dbReference>
<name>A0A2R5LMV3_9ACAR</name>
<dbReference type="Pfam" id="PF17177">
    <property type="entry name" value="PPR_long"/>
    <property type="match status" value="1"/>
</dbReference>
<feature type="domain" description="PROP1-like PPR" evidence="3">
    <location>
        <begin position="212"/>
        <end position="326"/>
    </location>
</feature>